<keyword evidence="2" id="KW-1185">Reference proteome</keyword>
<evidence type="ECO:0000313" key="1">
    <source>
        <dbReference type="EMBL" id="GBP34285.1"/>
    </source>
</evidence>
<dbReference type="GO" id="GO:0031297">
    <property type="term" value="P:replication fork processing"/>
    <property type="evidence" value="ECO:0007669"/>
    <property type="project" value="TreeGrafter"/>
</dbReference>
<dbReference type="STRING" id="151549.A0A4C1V997"/>
<dbReference type="GO" id="GO:0006303">
    <property type="term" value="P:double-strand break repair via nonhomologous end joining"/>
    <property type="evidence" value="ECO:0007669"/>
    <property type="project" value="TreeGrafter"/>
</dbReference>
<organism evidence="1 2">
    <name type="scientific">Eumeta variegata</name>
    <name type="common">Bagworm moth</name>
    <name type="synonym">Eumeta japonica</name>
    <dbReference type="NCBI Taxonomy" id="151549"/>
    <lineage>
        <taxon>Eukaryota</taxon>
        <taxon>Metazoa</taxon>
        <taxon>Ecdysozoa</taxon>
        <taxon>Arthropoda</taxon>
        <taxon>Hexapoda</taxon>
        <taxon>Insecta</taxon>
        <taxon>Pterygota</taxon>
        <taxon>Neoptera</taxon>
        <taxon>Endopterygota</taxon>
        <taxon>Lepidoptera</taxon>
        <taxon>Glossata</taxon>
        <taxon>Ditrysia</taxon>
        <taxon>Tineoidea</taxon>
        <taxon>Psychidae</taxon>
        <taxon>Oiketicinae</taxon>
        <taxon>Eumeta</taxon>
    </lineage>
</organism>
<dbReference type="GO" id="GO:0000793">
    <property type="term" value="C:condensed chromosome"/>
    <property type="evidence" value="ECO:0007669"/>
    <property type="project" value="TreeGrafter"/>
</dbReference>
<dbReference type="GO" id="GO:0003690">
    <property type="term" value="F:double-stranded DNA binding"/>
    <property type="evidence" value="ECO:0007669"/>
    <property type="project" value="TreeGrafter"/>
</dbReference>
<dbReference type="InterPro" id="IPR036397">
    <property type="entry name" value="RNaseH_sf"/>
</dbReference>
<comment type="caution">
    <text evidence="1">The sequence shown here is derived from an EMBL/GenBank/DDBJ whole genome shotgun (WGS) entry which is preliminary data.</text>
</comment>
<dbReference type="GO" id="GO:0000014">
    <property type="term" value="F:single-stranded DNA endodeoxyribonuclease activity"/>
    <property type="evidence" value="ECO:0007669"/>
    <property type="project" value="TreeGrafter"/>
</dbReference>
<dbReference type="GO" id="GO:0035861">
    <property type="term" value="C:site of double-strand break"/>
    <property type="evidence" value="ECO:0007669"/>
    <property type="project" value="TreeGrafter"/>
</dbReference>
<dbReference type="Gene3D" id="3.30.420.10">
    <property type="entry name" value="Ribonuclease H-like superfamily/Ribonuclease H"/>
    <property type="match status" value="1"/>
</dbReference>
<dbReference type="PANTHER" id="PTHR46060">
    <property type="entry name" value="MARINER MOS1 TRANSPOSASE-LIKE PROTEIN"/>
    <property type="match status" value="1"/>
</dbReference>
<dbReference type="AlphaFoldDB" id="A0A4C1V997"/>
<dbReference type="InterPro" id="IPR001888">
    <property type="entry name" value="Transposase_1"/>
</dbReference>
<dbReference type="GO" id="GO:0042800">
    <property type="term" value="F:histone H3K4 methyltransferase activity"/>
    <property type="evidence" value="ECO:0007669"/>
    <property type="project" value="TreeGrafter"/>
</dbReference>
<dbReference type="GO" id="GO:0046975">
    <property type="term" value="F:histone H3K36 methyltransferase activity"/>
    <property type="evidence" value="ECO:0007669"/>
    <property type="project" value="TreeGrafter"/>
</dbReference>
<dbReference type="GO" id="GO:0044547">
    <property type="term" value="F:DNA topoisomerase binding"/>
    <property type="evidence" value="ECO:0007669"/>
    <property type="project" value="TreeGrafter"/>
</dbReference>
<dbReference type="Pfam" id="PF01359">
    <property type="entry name" value="Transposase_1"/>
    <property type="match status" value="1"/>
</dbReference>
<dbReference type="OrthoDB" id="616263at2759"/>
<protein>
    <submittedName>
        <fullName evidence="1">Mariner Mos1 transposase</fullName>
    </submittedName>
</protein>
<sequence length="191" mass="22066">MDYGRGVLSQRLEPAGYYAVADKSRRSALVAWDWKGIIYYELLPPGKTINSGLHCQQLMRLEQEVENKRPESMNRKGVILHHDNARPQTSLATQQILRDDYKFGIRRSLTASMNTGFSYYLRDLNQTCEEFEKKTLFNSFRVKRKCFTSASRYPAGGVRARPARTGGRAARPKRELFRRDRGFCAHHYGVL</sequence>
<dbReference type="InterPro" id="IPR052709">
    <property type="entry name" value="Transposase-MT_Hybrid"/>
</dbReference>
<dbReference type="GO" id="GO:0015074">
    <property type="term" value="P:DNA integration"/>
    <property type="evidence" value="ECO:0007669"/>
    <property type="project" value="TreeGrafter"/>
</dbReference>
<dbReference type="PANTHER" id="PTHR46060:SF2">
    <property type="entry name" value="HISTONE-LYSINE N-METHYLTRANSFERASE SETMAR"/>
    <property type="match status" value="1"/>
</dbReference>
<dbReference type="GO" id="GO:0003697">
    <property type="term" value="F:single-stranded DNA binding"/>
    <property type="evidence" value="ECO:0007669"/>
    <property type="project" value="TreeGrafter"/>
</dbReference>
<dbReference type="GO" id="GO:0044774">
    <property type="term" value="P:mitotic DNA integrity checkpoint signaling"/>
    <property type="evidence" value="ECO:0007669"/>
    <property type="project" value="TreeGrafter"/>
</dbReference>
<accession>A0A4C1V997</accession>
<dbReference type="GO" id="GO:0005634">
    <property type="term" value="C:nucleus"/>
    <property type="evidence" value="ECO:0007669"/>
    <property type="project" value="TreeGrafter"/>
</dbReference>
<dbReference type="GO" id="GO:0000729">
    <property type="term" value="P:DNA double-strand break processing"/>
    <property type="evidence" value="ECO:0007669"/>
    <property type="project" value="TreeGrafter"/>
</dbReference>
<proteinExistence type="predicted"/>
<gene>
    <name evidence="1" type="ORF">EVAR_13424_1</name>
</gene>
<dbReference type="Proteomes" id="UP000299102">
    <property type="component" value="Unassembled WGS sequence"/>
</dbReference>
<dbReference type="EMBL" id="BGZK01000286">
    <property type="protein sequence ID" value="GBP34285.1"/>
    <property type="molecule type" value="Genomic_DNA"/>
</dbReference>
<reference evidence="1 2" key="1">
    <citation type="journal article" date="2019" name="Commun. Biol.">
        <title>The bagworm genome reveals a unique fibroin gene that provides high tensile strength.</title>
        <authorList>
            <person name="Kono N."/>
            <person name="Nakamura H."/>
            <person name="Ohtoshi R."/>
            <person name="Tomita M."/>
            <person name="Numata K."/>
            <person name="Arakawa K."/>
        </authorList>
    </citation>
    <scope>NUCLEOTIDE SEQUENCE [LARGE SCALE GENOMIC DNA]</scope>
</reference>
<evidence type="ECO:0000313" key="2">
    <source>
        <dbReference type="Proteomes" id="UP000299102"/>
    </source>
</evidence>
<name>A0A4C1V997_EUMVA</name>